<evidence type="ECO:0000256" key="5">
    <source>
        <dbReference type="ARBA" id="ARBA00022741"/>
    </source>
</evidence>
<organism evidence="13 14">
    <name type="scientific">Sulfobacillus benefaciens</name>
    <dbReference type="NCBI Taxonomy" id="453960"/>
    <lineage>
        <taxon>Bacteria</taxon>
        <taxon>Bacillati</taxon>
        <taxon>Bacillota</taxon>
        <taxon>Clostridia</taxon>
        <taxon>Eubacteriales</taxon>
        <taxon>Clostridiales Family XVII. Incertae Sedis</taxon>
        <taxon>Sulfobacillus</taxon>
    </lineage>
</organism>
<sequence>MRHSSVKRHELPVIWLDDIRTWDASCLDQGVYAPLTRFMGQEDYEAVLESMRLTSGALWPLPIVLPVAGDVYTKIEPGMTVRLQGIGGFSAHMTVEDKFRRNLAREAEQVYGTLDRSHPGVDRLFKEPDGVLSGSLKDVRVPDTGYPEPHWPHEVRQILKERGFRSVAFFQTRNPLHRAHEALQKTALEMVDALVLHPLVGPTKADDVPAPLRMKTYRQVLDTYFPRDRVILAVFPPAMRYAGPKEALFHAITRKNYGATHFVVGRDAAGVGNFYLPDQALNLVESHAREIGITPLTFHSFGYCPVCESIASARSCPHHDQWWSLSGTELRRRLRLGIEVPPQILRPGVARILQSAYRGEDDDSEEEEASS</sequence>
<evidence type="ECO:0000256" key="9">
    <source>
        <dbReference type="ARBA" id="ARBA00041598"/>
    </source>
</evidence>
<evidence type="ECO:0000256" key="3">
    <source>
        <dbReference type="ARBA" id="ARBA00022679"/>
    </source>
</evidence>
<evidence type="ECO:0000313" key="13">
    <source>
        <dbReference type="EMBL" id="PSR23708.1"/>
    </source>
</evidence>
<evidence type="ECO:0000256" key="7">
    <source>
        <dbReference type="ARBA" id="ARBA00031812"/>
    </source>
</evidence>
<dbReference type="EC" id="2.7.7.4" evidence="2"/>
<evidence type="ECO:0000259" key="12">
    <source>
        <dbReference type="Pfam" id="PF14306"/>
    </source>
</evidence>
<evidence type="ECO:0000313" key="14">
    <source>
        <dbReference type="Proteomes" id="UP000242699"/>
    </source>
</evidence>
<dbReference type="GO" id="GO:0004781">
    <property type="term" value="F:sulfate adenylyltransferase (ATP) activity"/>
    <property type="evidence" value="ECO:0007669"/>
    <property type="project" value="UniProtKB-EC"/>
</dbReference>
<dbReference type="InterPro" id="IPR002650">
    <property type="entry name" value="Sulphate_adenylyltransferase"/>
</dbReference>
<dbReference type="GO" id="GO:0005524">
    <property type="term" value="F:ATP binding"/>
    <property type="evidence" value="ECO:0007669"/>
    <property type="project" value="UniProtKB-KW"/>
</dbReference>
<dbReference type="InterPro" id="IPR024951">
    <property type="entry name" value="Sulfurylase_cat_dom"/>
</dbReference>
<keyword evidence="5" id="KW-0547">Nucleotide-binding</keyword>
<dbReference type="NCBIfam" id="TIGR00339">
    <property type="entry name" value="sopT"/>
    <property type="match status" value="1"/>
</dbReference>
<evidence type="ECO:0000256" key="1">
    <source>
        <dbReference type="ARBA" id="ARBA00005048"/>
    </source>
</evidence>
<dbReference type="PANTHER" id="PTHR43509">
    <property type="match status" value="1"/>
</dbReference>
<feature type="domain" description="Sulphate adenylyltransferase catalytic" evidence="11">
    <location>
        <begin position="151"/>
        <end position="355"/>
    </location>
</feature>
<dbReference type="Gene3D" id="3.10.400.10">
    <property type="entry name" value="Sulfate adenylyltransferase"/>
    <property type="match status" value="1"/>
</dbReference>
<dbReference type="EMBL" id="PXYT01000090">
    <property type="protein sequence ID" value="PSR23708.1"/>
    <property type="molecule type" value="Genomic_DNA"/>
</dbReference>
<keyword evidence="3 13" id="KW-0808">Transferase</keyword>
<keyword evidence="6" id="KW-0067">ATP-binding</keyword>
<dbReference type="AlphaFoldDB" id="A0A2T2WN97"/>
<dbReference type="SUPFAM" id="SSF88697">
    <property type="entry name" value="PUA domain-like"/>
    <property type="match status" value="1"/>
</dbReference>
<evidence type="ECO:0000256" key="6">
    <source>
        <dbReference type="ARBA" id="ARBA00022840"/>
    </source>
</evidence>
<comment type="pathway">
    <text evidence="1">Sulfur metabolism; hydrogen sulfide biosynthesis; sulfite from sulfate: step 1/3.</text>
</comment>
<evidence type="ECO:0000256" key="8">
    <source>
        <dbReference type="ARBA" id="ARBA00037980"/>
    </source>
</evidence>
<comment type="catalytic activity">
    <reaction evidence="10">
        <text>sulfate + ATP + H(+) = adenosine 5'-phosphosulfate + diphosphate</text>
        <dbReference type="Rhea" id="RHEA:18133"/>
        <dbReference type="ChEBI" id="CHEBI:15378"/>
        <dbReference type="ChEBI" id="CHEBI:16189"/>
        <dbReference type="ChEBI" id="CHEBI:30616"/>
        <dbReference type="ChEBI" id="CHEBI:33019"/>
        <dbReference type="ChEBI" id="CHEBI:58243"/>
        <dbReference type="EC" id="2.7.7.4"/>
    </reaction>
</comment>
<evidence type="ECO:0000259" key="11">
    <source>
        <dbReference type="Pfam" id="PF01747"/>
    </source>
</evidence>
<reference evidence="13 14" key="1">
    <citation type="journal article" date="2014" name="BMC Genomics">
        <title>Comparison of environmental and isolate Sulfobacillus genomes reveals diverse carbon, sulfur, nitrogen, and hydrogen metabolisms.</title>
        <authorList>
            <person name="Justice N.B."/>
            <person name="Norman A."/>
            <person name="Brown C.T."/>
            <person name="Singh A."/>
            <person name="Thomas B.C."/>
            <person name="Banfield J.F."/>
        </authorList>
    </citation>
    <scope>NUCLEOTIDE SEQUENCE [LARGE SCALE GENOMIC DNA]</scope>
    <source>
        <strain evidence="13">AMDSBA1</strain>
    </source>
</reference>
<dbReference type="Proteomes" id="UP000242699">
    <property type="component" value="Unassembled WGS sequence"/>
</dbReference>
<comment type="similarity">
    <text evidence="8">Belongs to the sulfate adenylyltransferase family.</text>
</comment>
<dbReference type="Pfam" id="PF14306">
    <property type="entry name" value="PUA_2"/>
    <property type="match status" value="1"/>
</dbReference>
<accession>A0A2T2WN97</accession>
<evidence type="ECO:0000256" key="4">
    <source>
        <dbReference type="ARBA" id="ARBA00022695"/>
    </source>
</evidence>
<dbReference type="SUPFAM" id="SSF52374">
    <property type="entry name" value="Nucleotidylyl transferase"/>
    <property type="match status" value="1"/>
</dbReference>
<dbReference type="PANTHER" id="PTHR43509:SF1">
    <property type="entry name" value="SULFATE ADENYLYLTRANSFERASE"/>
    <property type="match status" value="1"/>
</dbReference>
<protein>
    <recommendedName>
        <fullName evidence="2">sulfate adenylyltransferase</fullName>
        <ecNumber evidence="2">2.7.7.4</ecNumber>
    </recommendedName>
    <alternativeName>
        <fullName evidence="9">ATP-sulfurylase</fullName>
    </alternativeName>
    <alternativeName>
        <fullName evidence="7">Sulfate adenylate transferase</fullName>
    </alternativeName>
</protein>
<dbReference type="GO" id="GO:0000103">
    <property type="term" value="P:sulfate assimilation"/>
    <property type="evidence" value="ECO:0007669"/>
    <property type="project" value="InterPro"/>
</dbReference>
<feature type="domain" description="ATP-sulfurylase PUA-like" evidence="12">
    <location>
        <begin position="7"/>
        <end position="137"/>
    </location>
</feature>
<dbReference type="NCBIfam" id="NF003166">
    <property type="entry name" value="PRK04149.1"/>
    <property type="match status" value="1"/>
</dbReference>
<evidence type="ECO:0000256" key="10">
    <source>
        <dbReference type="ARBA" id="ARBA00049370"/>
    </source>
</evidence>
<gene>
    <name evidence="13" type="primary">sat</name>
    <name evidence="13" type="ORF">C7B43_19875</name>
</gene>
<proteinExistence type="inferred from homology"/>
<name>A0A2T2WN97_9FIRM</name>
<dbReference type="InterPro" id="IPR025980">
    <property type="entry name" value="ATP-Sase_PUA-like_dom"/>
</dbReference>
<dbReference type="Pfam" id="PF01747">
    <property type="entry name" value="ATP-sulfurylase"/>
    <property type="match status" value="1"/>
</dbReference>
<evidence type="ECO:0000256" key="2">
    <source>
        <dbReference type="ARBA" id="ARBA00012391"/>
    </source>
</evidence>
<dbReference type="Gene3D" id="3.40.50.620">
    <property type="entry name" value="HUPs"/>
    <property type="match status" value="1"/>
</dbReference>
<dbReference type="InterPro" id="IPR015947">
    <property type="entry name" value="PUA-like_sf"/>
</dbReference>
<comment type="caution">
    <text evidence="13">The sequence shown here is derived from an EMBL/GenBank/DDBJ whole genome shotgun (WGS) entry which is preliminary data.</text>
</comment>
<dbReference type="InterPro" id="IPR014729">
    <property type="entry name" value="Rossmann-like_a/b/a_fold"/>
</dbReference>
<keyword evidence="4 13" id="KW-0548">Nucleotidyltransferase</keyword>